<dbReference type="SUPFAM" id="SSF63411">
    <property type="entry name" value="LuxS/MPP-like metallohydrolase"/>
    <property type="match status" value="2"/>
</dbReference>
<dbReference type="Proteomes" id="UP001595818">
    <property type="component" value="Unassembled WGS sequence"/>
</dbReference>
<dbReference type="InterPro" id="IPR011249">
    <property type="entry name" value="Metalloenz_LuxS/M16"/>
</dbReference>
<dbReference type="InterPro" id="IPR007863">
    <property type="entry name" value="Peptidase_M16_C"/>
</dbReference>
<dbReference type="PANTHER" id="PTHR11851:SF224">
    <property type="entry name" value="PROCESSING PROTEASE"/>
    <property type="match status" value="1"/>
</dbReference>
<feature type="domain" description="Peptidase M16 N-terminal" evidence="2">
    <location>
        <begin position="59"/>
        <end position="168"/>
    </location>
</feature>
<dbReference type="Pfam" id="PF05193">
    <property type="entry name" value="Peptidase_M16_C"/>
    <property type="match status" value="1"/>
</dbReference>
<dbReference type="InterPro" id="IPR011765">
    <property type="entry name" value="Pept_M16_N"/>
</dbReference>
<evidence type="ECO:0000256" key="1">
    <source>
        <dbReference type="SAM" id="SignalP"/>
    </source>
</evidence>
<dbReference type="RefSeq" id="WP_377061363.1">
    <property type="nucleotide sequence ID" value="NZ_JBHSJJ010000001.1"/>
</dbReference>
<evidence type="ECO:0000313" key="5">
    <source>
        <dbReference type="Proteomes" id="UP001595818"/>
    </source>
</evidence>
<dbReference type="Pfam" id="PF00675">
    <property type="entry name" value="Peptidase_M16"/>
    <property type="match status" value="1"/>
</dbReference>
<feature type="signal peptide" evidence="1">
    <location>
        <begin position="1"/>
        <end position="20"/>
    </location>
</feature>
<accession>A0ABV9SWC8</accession>
<organism evidence="4 5">
    <name type="scientific">Negadavirga shengliensis</name>
    <dbReference type="NCBI Taxonomy" id="1389218"/>
    <lineage>
        <taxon>Bacteria</taxon>
        <taxon>Pseudomonadati</taxon>
        <taxon>Bacteroidota</taxon>
        <taxon>Cytophagia</taxon>
        <taxon>Cytophagales</taxon>
        <taxon>Cyclobacteriaceae</taxon>
        <taxon>Negadavirga</taxon>
    </lineage>
</organism>
<protein>
    <submittedName>
        <fullName evidence="4">M16 family metallopeptidase</fullName>
    </submittedName>
</protein>
<gene>
    <name evidence="4" type="ORF">ACFPFU_03050</name>
</gene>
<keyword evidence="1" id="KW-0732">Signal</keyword>
<dbReference type="InterPro" id="IPR050361">
    <property type="entry name" value="MPP/UQCRC_Complex"/>
</dbReference>
<keyword evidence="5" id="KW-1185">Reference proteome</keyword>
<evidence type="ECO:0000313" key="4">
    <source>
        <dbReference type="EMBL" id="MFC4870649.1"/>
    </source>
</evidence>
<dbReference type="Gene3D" id="3.30.830.10">
    <property type="entry name" value="Metalloenzyme, LuxS/M16 peptidase-like"/>
    <property type="match status" value="2"/>
</dbReference>
<evidence type="ECO:0000259" key="2">
    <source>
        <dbReference type="Pfam" id="PF00675"/>
    </source>
</evidence>
<feature type="domain" description="Peptidase M16 C-terminal" evidence="3">
    <location>
        <begin position="198"/>
        <end position="377"/>
    </location>
</feature>
<proteinExistence type="predicted"/>
<name>A0ABV9SWC8_9BACT</name>
<comment type="caution">
    <text evidence="4">The sequence shown here is derived from an EMBL/GenBank/DDBJ whole genome shotgun (WGS) entry which is preliminary data.</text>
</comment>
<feature type="chain" id="PRO_5045770781" evidence="1">
    <location>
        <begin position="21"/>
        <end position="683"/>
    </location>
</feature>
<evidence type="ECO:0000259" key="3">
    <source>
        <dbReference type="Pfam" id="PF05193"/>
    </source>
</evidence>
<dbReference type="PANTHER" id="PTHR11851">
    <property type="entry name" value="METALLOPROTEASE"/>
    <property type="match status" value="1"/>
</dbReference>
<sequence length="683" mass="76104">MKIFKLSFSFLFVLHSALYAQVDRSVFPEPGPAPEIEFNDAESFELDNGLKVFVVSNDKLPRVAFYLVLDRDPLYEGDKAGLTGFVGEMMMAGTSGRTKDELDEEIDFIGASISAGSTSLSGSSLKKHQEKVLELMTDVLYNPVFPESELEKLKKQALTSLASSKDDPDYLAGVVSSALVYGKDHPYGETQTEKSIENVTLEDIREYYHTYYKPNIAYLAIVGDIQKDEAEKLVEQYFSKWEKGEVPKKSYEMPTPPSESRVALLDRSNAVQSVLNLGYPLDMHVTNEDFLATRVLNFILGEGFNSRLNANLREDKGYTYGARSSIGSDRLVARFSANTSVRTEVTDSAVYEMIYEIRNLAENGITEQELKTAKANLSGRFGRSLENPSTIASFAINIARYGLPEDFYSSYLQRLDALTEEEINHAAKKYLKPENLHITVVGNGSEIREKLQQFGEIRLYNNRGDEVQEIQLSEADLTAEEVISKYLEAIGGRDAAENITTARISMSAEIQGMKLDMISLHDAPNQRMIQKVVMMGNEASKTVLKNGEAVVSAMGQSQTLTDEQYEDVKMSSLWIVPELHYESLGYTLSLEGIQDVDGEAAYKITVGNPTGGKLSNYYSVDSGLKLRSENELSGETDYIAYETFEGVKLPVEISLKNPMIPVPLNSKIESLEVNVPFTDEDFN</sequence>
<reference evidence="5" key="1">
    <citation type="journal article" date="2019" name="Int. J. Syst. Evol. Microbiol.">
        <title>The Global Catalogue of Microorganisms (GCM) 10K type strain sequencing project: providing services to taxonomists for standard genome sequencing and annotation.</title>
        <authorList>
            <consortium name="The Broad Institute Genomics Platform"/>
            <consortium name="The Broad Institute Genome Sequencing Center for Infectious Disease"/>
            <person name="Wu L."/>
            <person name="Ma J."/>
        </authorList>
    </citation>
    <scope>NUCLEOTIDE SEQUENCE [LARGE SCALE GENOMIC DNA]</scope>
    <source>
        <strain evidence="5">CGMCC 4.7466</strain>
    </source>
</reference>
<dbReference type="EMBL" id="JBHSJJ010000001">
    <property type="protein sequence ID" value="MFC4870649.1"/>
    <property type="molecule type" value="Genomic_DNA"/>
</dbReference>